<reference evidence="3" key="2">
    <citation type="submission" date="2014-11" db="EMBL/GenBank/DDBJ databases">
        <title>Draft genome sequence of Hydrogenophaga intermedia S1.</title>
        <authorList>
            <person name="Gan H.M."/>
            <person name="Chew T.H."/>
            <person name="Stolz A."/>
        </authorList>
    </citation>
    <scope>NUCLEOTIDE SEQUENCE [LARGE SCALE GENOMIC DNA]</scope>
    <source>
        <strain evidence="3">S1</strain>
    </source>
</reference>
<accession>A0A1L1PI74</accession>
<keyword evidence="1" id="KW-0472">Membrane</keyword>
<dbReference type="AlphaFoldDB" id="A0A1L1PI74"/>
<keyword evidence="1" id="KW-0812">Transmembrane</keyword>
<evidence type="ECO:0000256" key="1">
    <source>
        <dbReference type="SAM" id="Phobius"/>
    </source>
</evidence>
<evidence type="ECO:0000313" key="3">
    <source>
        <dbReference type="Proteomes" id="UP000028878"/>
    </source>
</evidence>
<sequence length="70" mass="7990">MAWRRYPGGILGWVLFIGFLPLMWPVLAIDLLCGVSYVERLRDRHPDLFKLLYAGSFLAWAVFLFSGGLS</sequence>
<keyword evidence="1" id="KW-1133">Transmembrane helix</keyword>
<dbReference type="RefSeq" id="WP_035619991.1">
    <property type="nucleotide sequence ID" value="NZ_CCAE010000001.1"/>
</dbReference>
<dbReference type="Proteomes" id="UP000028878">
    <property type="component" value="Unassembled WGS sequence"/>
</dbReference>
<protein>
    <recommendedName>
        <fullName evidence="4">Transmembrane protein</fullName>
    </recommendedName>
</protein>
<evidence type="ECO:0000313" key="2">
    <source>
        <dbReference type="EMBL" id="CDN85776.1"/>
    </source>
</evidence>
<feature type="transmembrane region" description="Helical" evidence="1">
    <location>
        <begin position="52"/>
        <end position="69"/>
    </location>
</feature>
<evidence type="ECO:0008006" key="4">
    <source>
        <dbReference type="Google" id="ProtNLM"/>
    </source>
</evidence>
<gene>
    <name evidence="2" type="ORF">BN948_00169</name>
</gene>
<name>A0A1L1PI74_HYDIT</name>
<proteinExistence type="predicted"/>
<dbReference type="EMBL" id="CCAE010000001">
    <property type="protein sequence ID" value="CDN85776.1"/>
    <property type="molecule type" value="Genomic_DNA"/>
</dbReference>
<organism evidence="2 3">
    <name type="scientific">Hydrogenophaga intermedia</name>
    <dbReference type="NCBI Taxonomy" id="65786"/>
    <lineage>
        <taxon>Bacteria</taxon>
        <taxon>Pseudomonadati</taxon>
        <taxon>Pseudomonadota</taxon>
        <taxon>Betaproteobacteria</taxon>
        <taxon>Burkholderiales</taxon>
        <taxon>Comamonadaceae</taxon>
        <taxon>Hydrogenophaga</taxon>
    </lineage>
</organism>
<keyword evidence="3" id="KW-1185">Reference proteome</keyword>
<reference evidence="3" key="1">
    <citation type="submission" date="2014-02" db="EMBL/GenBank/DDBJ databases">
        <authorList>
            <person name="Gan H."/>
        </authorList>
    </citation>
    <scope>NUCLEOTIDE SEQUENCE [LARGE SCALE GENOMIC DNA]</scope>
    <source>
        <strain evidence="3">S1</strain>
    </source>
</reference>